<dbReference type="PANTHER" id="PTHR46695:SF4">
    <property type="entry name" value="ZINC FINGER CCCH DOMAIN-CONTAINING PROTEIN 44"/>
    <property type="match status" value="1"/>
</dbReference>
<comment type="caution">
    <text evidence="6">The sequence shown here is derived from an EMBL/GenBank/DDBJ whole genome shotgun (WGS) entry which is preliminary data.</text>
</comment>
<organism evidence="6 7">
    <name type="scientific">Helianthus annuus</name>
    <name type="common">Common sunflower</name>
    <dbReference type="NCBI Taxonomy" id="4232"/>
    <lineage>
        <taxon>Eukaryota</taxon>
        <taxon>Viridiplantae</taxon>
        <taxon>Streptophyta</taxon>
        <taxon>Embryophyta</taxon>
        <taxon>Tracheophyta</taxon>
        <taxon>Spermatophyta</taxon>
        <taxon>Magnoliopsida</taxon>
        <taxon>eudicotyledons</taxon>
        <taxon>Gunneridae</taxon>
        <taxon>Pentapetalae</taxon>
        <taxon>asterids</taxon>
        <taxon>campanulids</taxon>
        <taxon>Asterales</taxon>
        <taxon>Asteraceae</taxon>
        <taxon>Asteroideae</taxon>
        <taxon>Heliantheae alliance</taxon>
        <taxon>Heliantheae</taxon>
        <taxon>Helianthus</taxon>
    </lineage>
</organism>
<gene>
    <name evidence="6" type="ORF">HanXRQr2_Chr16g0776241</name>
</gene>
<dbReference type="InterPro" id="IPR013083">
    <property type="entry name" value="Znf_RING/FYVE/PHD"/>
</dbReference>
<name>A0A9K3DXZ9_HELAN</name>
<dbReference type="PANTHER" id="PTHR46695">
    <property type="entry name" value="ZINC FINGER CCCH DOMAIN-CONTAINING PROTEIN 44-RELATED"/>
    <property type="match status" value="1"/>
</dbReference>
<dbReference type="CDD" id="cd15568">
    <property type="entry name" value="PHD5_NSD"/>
    <property type="match status" value="1"/>
</dbReference>
<keyword evidence="7" id="KW-1185">Reference proteome</keyword>
<feature type="region of interest" description="Disordered" evidence="4">
    <location>
        <begin position="43"/>
        <end position="65"/>
    </location>
</feature>
<keyword evidence="2" id="KW-0863">Zinc-finger</keyword>
<dbReference type="GO" id="GO:0008270">
    <property type="term" value="F:zinc ion binding"/>
    <property type="evidence" value="ECO:0007669"/>
    <property type="project" value="UniProtKB-KW"/>
</dbReference>
<accession>A0A9K3DXZ9</accession>
<dbReference type="AlphaFoldDB" id="A0A9K3DXZ9"/>
<dbReference type="SUPFAM" id="SSF57903">
    <property type="entry name" value="FYVE/PHD zinc finger"/>
    <property type="match status" value="1"/>
</dbReference>
<evidence type="ECO:0000313" key="7">
    <source>
        <dbReference type="Proteomes" id="UP000215914"/>
    </source>
</evidence>
<reference evidence="6" key="1">
    <citation type="journal article" date="2017" name="Nature">
        <title>The sunflower genome provides insights into oil metabolism, flowering and Asterid evolution.</title>
        <authorList>
            <person name="Badouin H."/>
            <person name="Gouzy J."/>
            <person name="Grassa C.J."/>
            <person name="Murat F."/>
            <person name="Staton S.E."/>
            <person name="Cottret L."/>
            <person name="Lelandais-Briere C."/>
            <person name="Owens G.L."/>
            <person name="Carrere S."/>
            <person name="Mayjonade B."/>
            <person name="Legrand L."/>
            <person name="Gill N."/>
            <person name="Kane N.C."/>
            <person name="Bowers J.E."/>
            <person name="Hubner S."/>
            <person name="Bellec A."/>
            <person name="Berard A."/>
            <person name="Berges H."/>
            <person name="Blanchet N."/>
            <person name="Boniface M.C."/>
            <person name="Brunel D."/>
            <person name="Catrice O."/>
            <person name="Chaidir N."/>
            <person name="Claudel C."/>
            <person name="Donnadieu C."/>
            <person name="Faraut T."/>
            <person name="Fievet G."/>
            <person name="Helmstetter N."/>
            <person name="King M."/>
            <person name="Knapp S.J."/>
            <person name="Lai Z."/>
            <person name="Le Paslier M.C."/>
            <person name="Lippi Y."/>
            <person name="Lorenzon L."/>
            <person name="Mandel J.R."/>
            <person name="Marage G."/>
            <person name="Marchand G."/>
            <person name="Marquand E."/>
            <person name="Bret-Mestries E."/>
            <person name="Morien E."/>
            <person name="Nambeesan S."/>
            <person name="Nguyen T."/>
            <person name="Pegot-Espagnet P."/>
            <person name="Pouilly N."/>
            <person name="Raftis F."/>
            <person name="Sallet E."/>
            <person name="Schiex T."/>
            <person name="Thomas J."/>
            <person name="Vandecasteele C."/>
            <person name="Vares D."/>
            <person name="Vear F."/>
            <person name="Vautrin S."/>
            <person name="Crespi M."/>
            <person name="Mangin B."/>
            <person name="Burke J.M."/>
            <person name="Salse J."/>
            <person name="Munos S."/>
            <person name="Vincourt P."/>
            <person name="Rieseberg L.H."/>
            <person name="Langlade N.B."/>
        </authorList>
    </citation>
    <scope>NUCLEOTIDE SEQUENCE</scope>
    <source>
        <tissue evidence="6">Leaves</tissue>
    </source>
</reference>
<evidence type="ECO:0000259" key="5">
    <source>
        <dbReference type="SMART" id="SM00249"/>
    </source>
</evidence>
<keyword evidence="3" id="KW-0862">Zinc</keyword>
<keyword evidence="1" id="KW-0479">Metal-binding</keyword>
<dbReference type="Proteomes" id="UP000215914">
    <property type="component" value="Unassembled WGS sequence"/>
</dbReference>
<dbReference type="Gene3D" id="3.30.40.10">
    <property type="entry name" value="Zinc/RING finger domain, C3HC4 (zinc finger)"/>
    <property type="match status" value="1"/>
</dbReference>
<dbReference type="InterPro" id="IPR001965">
    <property type="entry name" value="Znf_PHD"/>
</dbReference>
<dbReference type="SMART" id="SM00249">
    <property type="entry name" value="PHD"/>
    <property type="match status" value="1"/>
</dbReference>
<evidence type="ECO:0000256" key="1">
    <source>
        <dbReference type="ARBA" id="ARBA00022723"/>
    </source>
</evidence>
<reference evidence="6" key="2">
    <citation type="submission" date="2020-06" db="EMBL/GenBank/DDBJ databases">
        <title>Helianthus annuus Genome sequencing and assembly Release 2.</title>
        <authorList>
            <person name="Gouzy J."/>
            <person name="Langlade N."/>
            <person name="Munos S."/>
        </authorList>
    </citation>
    <scope>NUCLEOTIDE SEQUENCE</scope>
    <source>
        <tissue evidence="6">Leaves</tissue>
    </source>
</reference>
<protein>
    <submittedName>
        <fullName evidence="6">Chromatin regulator PHD family</fullName>
    </submittedName>
</protein>
<dbReference type="InterPro" id="IPR011011">
    <property type="entry name" value="Znf_FYVE_PHD"/>
</dbReference>
<evidence type="ECO:0000313" key="6">
    <source>
        <dbReference type="EMBL" id="KAF5762398.1"/>
    </source>
</evidence>
<evidence type="ECO:0000256" key="3">
    <source>
        <dbReference type="ARBA" id="ARBA00022833"/>
    </source>
</evidence>
<dbReference type="Gramene" id="mRNA:HanXRQr2_Chr16g0776241">
    <property type="protein sequence ID" value="mRNA:HanXRQr2_Chr16g0776241"/>
    <property type="gene ID" value="HanXRQr2_Chr16g0776241"/>
</dbReference>
<feature type="domain" description="Zinc finger PHD-type" evidence="5">
    <location>
        <begin position="83"/>
        <end position="129"/>
    </location>
</feature>
<proteinExistence type="predicted"/>
<feature type="compositionally biased region" description="Basic residues" evidence="4">
    <location>
        <begin position="50"/>
        <end position="65"/>
    </location>
</feature>
<evidence type="ECO:0000256" key="2">
    <source>
        <dbReference type="ARBA" id="ARBA00022771"/>
    </source>
</evidence>
<evidence type="ECO:0000256" key="4">
    <source>
        <dbReference type="SAM" id="MobiDB-lite"/>
    </source>
</evidence>
<sequence>MMESQNSVAESQNSDTIQPIADGLNTVDAAVVVAGGLTVAEEGSGGKEAVKRKRGRPPKAHVKKVAKPAPVKKVKEVVEDEDVCFICFDGGSLVLCDHRGCPKAYHPACIRRDAEFFESAVKWNCGMFYDYICVITKPKKFRVHGEN</sequence>
<dbReference type="EMBL" id="MNCJ02000331">
    <property type="protein sequence ID" value="KAF5762398.1"/>
    <property type="molecule type" value="Genomic_DNA"/>
</dbReference>